<dbReference type="InterPro" id="IPR009200">
    <property type="entry name" value="DUF1269_membrane"/>
</dbReference>
<reference evidence="1 2" key="2">
    <citation type="submission" date="2018-03" db="EMBL/GenBank/DDBJ databases">
        <authorList>
            <person name="Keele B.F."/>
        </authorList>
    </citation>
    <scope>NUCLEOTIDE SEQUENCE [LARGE SCALE GENOMIC DNA]</scope>
    <source>
        <strain evidence="1 2">CCALA 016</strain>
    </source>
</reference>
<reference evidence="1 2" key="1">
    <citation type="submission" date="2018-03" db="EMBL/GenBank/DDBJ databases">
        <title>The ancient ancestry and fast evolution of plastids.</title>
        <authorList>
            <person name="Moore K.R."/>
            <person name="Magnabosco C."/>
            <person name="Momper L."/>
            <person name="Gold D.A."/>
            <person name="Bosak T."/>
            <person name="Fournier G.P."/>
        </authorList>
    </citation>
    <scope>NUCLEOTIDE SEQUENCE [LARGE SCALE GENOMIC DNA]</scope>
    <source>
        <strain evidence="1 2">CCALA 016</strain>
    </source>
</reference>
<keyword evidence="2" id="KW-1185">Reference proteome</keyword>
<evidence type="ECO:0000313" key="2">
    <source>
        <dbReference type="Proteomes" id="UP000239001"/>
    </source>
</evidence>
<comment type="caution">
    <text evidence="1">The sequence shown here is derived from an EMBL/GenBank/DDBJ whole genome shotgun (WGS) entry which is preliminary data.</text>
</comment>
<dbReference type="RefSeq" id="WP_106458275.1">
    <property type="nucleotide sequence ID" value="NZ_PXOH01000023.1"/>
</dbReference>
<name>A0A2T1LUJ1_9CHRO</name>
<sequence>MSELIVVAFSKIHKADEVVLESLKQDKATLEGVEDAVVLTKDEAGKIRVKPYYDILADHREVKSEFWGTLISTLLTNFDNENYEKIGITREDVSKLQEMLEPDSSAIFVLRQKFNTESLIERIKKYEGKVLYLSLNQETDQELLNAINQKNEAN</sequence>
<evidence type="ECO:0000313" key="1">
    <source>
        <dbReference type="EMBL" id="PSF35005.1"/>
    </source>
</evidence>
<dbReference type="EMBL" id="PXOH01000023">
    <property type="protein sequence ID" value="PSF35005.1"/>
    <property type="molecule type" value="Genomic_DNA"/>
</dbReference>
<dbReference type="Pfam" id="PF06897">
    <property type="entry name" value="DUF1269"/>
    <property type="match status" value="1"/>
</dbReference>
<protein>
    <recommendedName>
        <fullName evidence="3">DUF1269 domain-containing family protein</fullName>
    </recommendedName>
</protein>
<dbReference type="OrthoDB" id="5244321at2"/>
<dbReference type="AlphaFoldDB" id="A0A2T1LUJ1"/>
<gene>
    <name evidence="1" type="ORF">C7H19_17830</name>
</gene>
<proteinExistence type="predicted"/>
<organism evidence="1 2">
    <name type="scientific">Aphanothece hegewaldii CCALA 016</name>
    <dbReference type="NCBI Taxonomy" id="2107694"/>
    <lineage>
        <taxon>Bacteria</taxon>
        <taxon>Bacillati</taxon>
        <taxon>Cyanobacteriota</taxon>
        <taxon>Cyanophyceae</taxon>
        <taxon>Oscillatoriophycideae</taxon>
        <taxon>Chroococcales</taxon>
        <taxon>Aphanothecaceae</taxon>
        <taxon>Aphanothece</taxon>
    </lineage>
</organism>
<accession>A0A2T1LUJ1</accession>
<dbReference type="Proteomes" id="UP000239001">
    <property type="component" value="Unassembled WGS sequence"/>
</dbReference>
<evidence type="ECO:0008006" key="3">
    <source>
        <dbReference type="Google" id="ProtNLM"/>
    </source>
</evidence>